<feature type="transmembrane region" description="Helical" evidence="1">
    <location>
        <begin position="160"/>
        <end position="177"/>
    </location>
</feature>
<sequence length="198" mass="22205">EIGYMGQKVTSGNITKDGFLMEPLEFTIQNGNGELYFSLPEGTRMLNREGKPPAMIMIDPVAPSELPPPPSDGSVILMPFRIHPDLTIDPIMKVTIHYDKWELGDGINEEDLVLAYYDEAREKWVMLPTEVDVEANTVTAWVSHTSIFAILSNIAGEFPWWWIVGGVLGIALLAFLIRHRIRSRPATKPDASQTRLTK</sequence>
<evidence type="ECO:0008006" key="3">
    <source>
        <dbReference type="Google" id="ProtNLM"/>
    </source>
</evidence>
<accession>X1MEX1</accession>
<keyword evidence="1" id="KW-0812">Transmembrane</keyword>
<comment type="caution">
    <text evidence="2">The sequence shown here is derived from an EMBL/GenBank/DDBJ whole genome shotgun (WGS) entry which is preliminary data.</text>
</comment>
<protein>
    <recommendedName>
        <fullName evidence="3">ZU5 domain-containing protein</fullName>
    </recommendedName>
</protein>
<dbReference type="AlphaFoldDB" id="X1MEX1"/>
<feature type="non-terminal residue" evidence="2">
    <location>
        <position position="1"/>
    </location>
</feature>
<organism evidence="2">
    <name type="scientific">marine sediment metagenome</name>
    <dbReference type="NCBI Taxonomy" id="412755"/>
    <lineage>
        <taxon>unclassified sequences</taxon>
        <taxon>metagenomes</taxon>
        <taxon>ecological metagenomes</taxon>
    </lineage>
</organism>
<name>X1MEX1_9ZZZZ</name>
<evidence type="ECO:0000256" key="1">
    <source>
        <dbReference type="SAM" id="Phobius"/>
    </source>
</evidence>
<gene>
    <name evidence="2" type="ORF">S06H3_11069</name>
</gene>
<evidence type="ECO:0000313" key="2">
    <source>
        <dbReference type="EMBL" id="GAI13235.1"/>
    </source>
</evidence>
<dbReference type="EMBL" id="BARV01005274">
    <property type="protein sequence ID" value="GAI13235.1"/>
    <property type="molecule type" value="Genomic_DNA"/>
</dbReference>
<keyword evidence="1" id="KW-1133">Transmembrane helix</keyword>
<keyword evidence="1" id="KW-0472">Membrane</keyword>
<proteinExistence type="predicted"/>
<reference evidence="2" key="1">
    <citation type="journal article" date="2014" name="Front. Microbiol.">
        <title>High frequency of phylogenetically diverse reductive dehalogenase-homologous genes in deep subseafloor sedimentary metagenomes.</title>
        <authorList>
            <person name="Kawai M."/>
            <person name="Futagami T."/>
            <person name="Toyoda A."/>
            <person name="Takaki Y."/>
            <person name="Nishi S."/>
            <person name="Hori S."/>
            <person name="Arai W."/>
            <person name="Tsubouchi T."/>
            <person name="Morono Y."/>
            <person name="Uchiyama I."/>
            <person name="Ito T."/>
            <person name="Fujiyama A."/>
            <person name="Inagaki F."/>
            <person name="Takami H."/>
        </authorList>
    </citation>
    <scope>NUCLEOTIDE SEQUENCE</scope>
    <source>
        <strain evidence="2">Expedition CK06-06</strain>
    </source>
</reference>